<evidence type="ECO:0000313" key="11">
    <source>
        <dbReference type="EMBL" id="KAK3795399.1"/>
    </source>
</evidence>
<gene>
    <name evidence="11" type="ORF">RRG08_000710</name>
</gene>
<dbReference type="Pfam" id="PF01105">
    <property type="entry name" value="EMP24_GP25L"/>
    <property type="match status" value="1"/>
</dbReference>
<name>A0AAE1AWP4_9GAST</name>
<keyword evidence="12" id="KW-1185">Reference proteome</keyword>
<protein>
    <recommendedName>
        <fullName evidence="10">GOLD domain-containing protein</fullName>
    </recommendedName>
</protein>
<evidence type="ECO:0000256" key="3">
    <source>
        <dbReference type="ARBA" id="ARBA00022692"/>
    </source>
</evidence>
<comment type="subcellular location">
    <subcellularLocation>
        <location evidence="7">Endomembrane system</location>
        <topology evidence="7">Single-pass membrane protein</topology>
    </subcellularLocation>
    <subcellularLocation>
        <location evidence="1 8">Membrane</location>
        <topology evidence="1 8">Single-pass type I membrane protein</topology>
    </subcellularLocation>
</comment>
<sequence length="256" mass="28999">MNLEHQSSQSQQMSRLITKQLSAVSYVMVILTLLVTSPVVKGENVMGVQDDEFDFDGLPGAQHDFKVFVHAGMEECFFQRVAQGSEFYTRYEVLKGGDKVVDFYIRDSTGAILNQTTGPDGFFSFHNVSGGVLAMCIDNVFDHYGFKVVYVYMVSIVMQEWIKYHEELEKVNVLASNFSESLSSVENSIIQMRTSQTKARFFVVRDWYLASGNLYYVGMWSMLQCGLIIFAAVGQVFALRRLFRTTVTTPSLKPRA</sequence>
<dbReference type="InterPro" id="IPR009038">
    <property type="entry name" value="GOLD_dom"/>
</dbReference>
<comment type="caution">
    <text evidence="11">The sequence shown here is derived from an EMBL/GenBank/DDBJ whole genome shotgun (WGS) entry which is preliminary data.</text>
</comment>
<dbReference type="InterPro" id="IPR015720">
    <property type="entry name" value="Emp24-like"/>
</dbReference>
<keyword evidence="3 8" id="KW-0812">Transmembrane</keyword>
<dbReference type="Proteomes" id="UP001283361">
    <property type="component" value="Unassembled WGS sequence"/>
</dbReference>
<keyword evidence="6 9" id="KW-0472">Membrane</keyword>
<keyword evidence="4" id="KW-0732">Signal</keyword>
<evidence type="ECO:0000256" key="6">
    <source>
        <dbReference type="ARBA" id="ARBA00023136"/>
    </source>
</evidence>
<evidence type="ECO:0000256" key="9">
    <source>
        <dbReference type="SAM" id="Phobius"/>
    </source>
</evidence>
<keyword evidence="5 9" id="KW-1133">Transmembrane helix</keyword>
<evidence type="ECO:0000256" key="7">
    <source>
        <dbReference type="ARBA" id="ARBA00037847"/>
    </source>
</evidence>
<reference evidence="11" key="1">
    <citation type="journal article" date="2023" name="G3 (Bethesda)">
        <title>A reference genome for the long-term kleptoplast-retaining sea slug Elysia crispata morphotype clarki.</title>
        <authorList>
            <person name="Eastman K.E."/>
            <person name="Pendleton A.L."/>
            <person name="Shaikh M.A."/>
            <person name="Suttiyut T."/>
            <person name="Ogas R."/>
            <person name="Tomko P."/>
            <person name="Gavelis G."/>
            <person name="Widhalm J.R."/>
            <person name="Wisecaver J.H."/>
        </authorList>
    </citation>
    <scope>NUCLEOTIDE SEQUENCE</scope>
    <source>
        <strain evidence="11">ECLA1</strain>
    </source>
</reference>
<feature type="transmembrane region" description="Helical" evidence="9">
    <location>
        <begin position="21"/>
        <end position="40"/>
    </location>
</feature>
<dbReference type="AlphaFoldDB" id="A0AAE1AWP4"/>
<dbReference type="PROSITE" id="PS50866">
    <property type="entry name" value="GOLD"/>
    <property type="match status" value="1"/>
</dbReference>
<evidence type="ECO:0000256" key="1">
    <source>
        <dbReference type="ARBA" id="ARBA00004479"/>
    </source>
</evidence>
<evidence type="ECO:0000256" key="8">
    <source>
        <dbReference type="RuleBase" id="RU003827"/>
    </source>
</evidence>
<proteinExistence type="inferred from homology"/>
<feature type="domain" description="GOLD" evidence="10">
    <location>
        <begin position="74"/>
        <end position="156"/>
    </location>
</feature>
<evidence type="ECO:0000256" key="5">
    <source>
        <dbReference type="ARBA" id="ARBA00022989"/>
    </source>
</evidence>
<dbReference type="PANTHER" id="PTHR22811">
    <property type="entry name" value="TRANSMEMBRANE EMP24 DOMAIN-CONTAINING PROTEIN"/>
    <property type="match status" value="1"/>
</dbReference>
<dbReference type="EMBL" id="JAWDGP010001065">
    <property type="protein sequence ID" value="KAK3795399.1"/>
    <property type="molecule type" value="Genomic_DNA"/>
</dbReference>
<feature type="transmembrane region" description="Helical" evidence="9">
    <location>
        <begin position="214"/>
        <end position="239"/>
    </location>
</feature>
<comment type="similarity">
    <text evidence="2 8">Belongs to the EMP24/GP25L family.</text>
</comment>
<evidence type="ECO:0000256" key="2">
    <source>
        <dbReference type="ARBA" id="ARBA00007104"/>
    </source>
</evidence>
<accession>A0AAE1AWP4</accession>
<evidence type="ECO:0000256" key="4">
    <source>
        <dbReference type="ARBA" id="ARBA00022729"/>
    </source>
</evidence>
<dbReference type="InterPro" id="IPR036598">
    <property type="entry name" value="GOLD_dom_sf"/>
</dbReference>
<dbReference type="SMART" id="SM01190">
    <property type="entry name" value="EMP24_GP25L"/>
    <property type="match status" value="1"/>
</dbReference>
<dbReference type="GO" id="GO:0016020">
    <property type="term" value="C:membrane"/>
    <property type="evidence" value="ECO:0007669"/>
    <property type="project" value="UniProtKB-SubCell"/>
</dbReference>
<dbReference type="SUPFAM" id="SSF101576">
    <property type="entry name" value="Supernatant protein factor (SPF), C-terminal domain"/>
    <property type="match status" value="1"/>
</dbReference>
<evidence type="ECO:0000313" key="12">
    <source>
        <dbReference type="Proteomes" id="UP001283361"/>
    </source>
</evidence>
<evidence type="ECO:0000259" key="10">
    <source>
        <dbReference type="PROSITE" id="PS50866"/>
    </source>
</evidence>
<dbReference type="GO" id="GO:0012505">
    <property type="term" value="C:endomembrane system"/>
    <property type="evidence" value="ECO:0007669"/>
    <property type="project" value="UniProtKB-SubCell"/>
</dbReference>
<organism evidence="11 12">
    <name type="scientific">Elysia crispata</name>
    <name type="common">lettuce slug</name>
    <dbReference type="NCBI Taxonomy" id="231223"/>
    <lineage>
        <taxon>Eukaryota</taxon>
        <taxon>Metazoa</taxon>
        <taxon>Spiralia</taxon>
        <taxon>Lophotrochozoa</taxon>
        <taxon>Mollusca</taxon>
        <taxon>Gastropoda</taxon>
        <taxon>Heterobranchia</taxon>
        <taxon>Euthyneura</taxon>
        <taxon>Panpulmonata</taxon>
        <taxon>Sacoglossa</taxon>
        <taxon>Placobranchoidea</taxon>
        <taxon>Plakobranchidae</taxon>
        <taxon>Elysia</taxon>
    </lineage>
</organism>